<proteinExistence type="predicted"/>
<dbReference type="Proteomes" id="UP000835052">
    <property type="component" value="Unassembled WGS sequence"/>
</dbReference>
<feature type="compositionally biased region" description="Polar residues" evidence="1">
    <location>
        <begin position="163"/>
        <end position="195"/>
    </location>
</feature>
<accession>A0A8S1HCP3</accession>
<feature type="region of interest" description="Disordered" evidence="1">
    <location>
        <begin position="157"/>
        <end position="202"/>
    </location>
</feature>
<keyword evidence="3" id="KW-1185">Reference proteome</keyword>
<sequence>MLSSNMSIVNDYIMFRLLIDDADKHKQKRNSLTPRPGFMMPRGSIGSEFEPFCSPMVPHVPIRERLARRGTSADVSDDVASGYNCYAPRRRRMSLLQSLRYQNKALADSGCDIHRVRTDSESTNRDTCSPPQKTSPPVTPNNKKTFSQLKTKIFGKKEKGTPVYNNGEYSQSCDVINNGRPSSRKSPSTTNDSGRGSQGHLEERLETMAIIEREDEPDDLEEDVVEMMKPLRPRTNSCPDLSTLRFLSPKKKASASTSSASRRAPIVDSESDEDRTISPVTAADCLHERRLQRKFEEQRRQQQLAMSHIDEEGDVISRLSGVSQRVVCRFAILSLIKRRRRVEHLASLVLVVDVLRAFPTITASPCRNSTAPSLSRADGLTPGGYTASEAFCVLKTHHPSFRFLFASLLVDGCQIASVAAIVSSMKNGVFRTAQTENLADFDDNVSSIVLDHFLSSTQLNLDADDSSEFSLTDFVDPCDRDPTSSSTNTATSVQTDLSLLNVEEQLTDFLEHCRSNQLDHEPPDALFSVLGRAVSSAPFHYNLLPANLKDSLLI</sequence>
<protein>
    <submittedName>
        <fullName evidence="2">Uncharacterized protein</fullName>
    </submittedName>
</protein>
<dbReference type="EMBL" id="CAJGYM010000026">
    <property type="protein sequence ID" value="CAD6192261.1"/>
    <property type="molecule type" value="Genomic_DNA"/>
</dbReference>
<name>A0A8S1HCP3_9PELO</name>
<feature type="region of interest" description="Disordered" evidence="1">
    <location>
        <begin position="116"/>
        <end position="144"/>
    </location>
</feature>
<reference evidence="2" key="1">
    <citation type="submission" date="2020-10" db="EMBL/GenBank/DDBJ databases">
        <authorList>
            <person name="Kikuchi T."/>
        </authorList>
    </citation>
    <scope>NUCLEOTIDE SEQUENCE</scope>
    <source>
        <strain evidence="2">NKZ352</strain>
    </source>
</reference>
<dbReference type="OrthoDB" id="5864499at2759"/>
<gene>
    <name evidence="2" type="ORF">CAUJ_LOCUS8180</name>
</gene>
<feature type="region of interest" description="Disordered" evidence="1">
    <location>
        <begin position="249"/>
        <end position="275"/>
    </location>
</feature>
<comment type="caution">
    <text evidence="2">The sequence shown here is derived from an EMBL/GenBank/DDBJ whole genome shotgun (WGS) entry which is preliminary data.</text>
</comment>
<evidence type="ECO:0000256" key="1">
    <source>
        <dbReference type="SAM" id="MobiDB-lite"/>
    </source>
</evidence>
<evidence type="ECO:0000313" key="2">
    <source>
        <dbReference type="EMBL" id="CAD6192261.1"/>
    </source>
</evidence>
<feature type="compositionally biased region" description="Low complexity" evidence="1">
    <location>
        <begin position="254"/>
        <end position="264"/>
    </location>
</feature>
<evidence type="ECO:0000313" key="3">
    <source>
        <dbReference type="Proteomes" id="UP000835052"/>
    </source>
</evidence>
<organism evidence="2 3">
    <name type="scientific">Caenorhabditis auriculariae</name>
    <dbReference type="NCBI Taxonomy" id="2777116"/>
    <lineage>
        <taxon>Eukaryota</taxon>
        <taxon>Metazoa</taxon>
        <taxon>Ecdysozoa</taxon>
        <taxon>Nematoda</taxon>
        <taxon>Chromadorea</taxon>
        <taxon>Rhabditida</taxon>
        <taxon>Rhabditina</taxon>
        <taxon>Rhabditomorpha</taxon>
        <taxon>Rhabditoidea</taxon>
        <taxon>Rhabditidae</taxon>
        <taxon>Peloderinae</taxon>
        <taxon>Caenorhabditis</taxon>
    </lineage>
</organism>
<dbReference type="AlphaFoldDB" id="A0A8S1HCP3"/>